<dbReference type="EMBL" id="ASGP02000004">
    <property type="protein sequence ID" value="KAH9511460.1"/>
    <property type="molecule type" value="Genomic_DNA"/>
</dbReference>
<protein>
    <submittedName>
        <fullName evidence="1">Uncharacterized protein</fullName>
    </submittedName>
</protein>
<evidence type="ECO:0000313" key="2">
    <source>
        <dbReference type="Proteomes" id="UP000790347"/>
    </source>
</evidence>
<feature type="non-terminal residue" evidence="1">
    <location>
        <position position="1"/>
    </location>
</feature>
<evidence type="ECO:0000313" key="1">
    <source>
        <dbReference type="EMBL" id="KAH9511460.1"/>
    </source>
</evidence>
<reference evidence="1" key="1">
    <citation type="submission" date="2013-05" db="EMBL/GenBank/DDBJ databases">
        <authorList>
            <person name="Yim A.K.Y."/>
            <person name="Chan T.F."/>
            <person name="Ji K.M."/>
            <person name="Liu X.Y."/>
            <person name="Zhou J.W."/>
            <person name="Li R.Q."/>
            <person name="Yang K.Y."/>
            <person name="Li J."/>
            <person name="Li M."/>
            <person name="Law P.T.W."/>
            <person name="Wu Y.L."/>
            <person name="Cai Z.L."/>
            <person name="Qin H."/>
            <person name="Bao Y."/>
            <person name="Leung R.K.K."/>
            <person name="Ng P.K.S."/>
            <person name="Zou J."/>
            <person name="Zhong X.J."/>
            <person name="Ran P.X."/>
            <person name="Zhong N.S."/>
            <person name="Liu Z.G."/>
            <person name="Tsui S.K.W."/>
        </authorList>
    </citation>
    <scope>NUCLEOTIDE SEQUENCE</scope>
    <source>
        <strain evidence="1">Derf</strain>
        <tissue evidence="1">Whole organism</tissue>
    </source>
</reference>
<gene>
    <name evidence="1" type="ORF">DERF_009923</name>
</gene>
<accession>A0A922HUV8</accession>
<proteinExistence type="predicted"/>
<organism evidence="1 2">
    <name type="scientific">Dermatophagoides farinae</name>
    <name type="common">American house dust mite</name>
    <dbReference type="NCBI Taxonomy" id="6954"/>
    <lineage>
        <taxon>Eukaryota</taxon>
        <taxon>Metazoa</taxon>
        <taxon>Ecdysozoa</taxon>
        <taxon>Arthropoda</taxon>
        <taxon>Chelicerata</taxon>
        <taxon>Arachnida</taxon>
        <taxon>Acari</taxon>
        <taxon>Acariformes</taxon>
        <taxon>Sarcoptiformes</taxon>
        <taxon>Astigmata</taxon>
        <taxon>Psoroptidia</taxon>
        <taxon>Analgoidea</taxon>
        <taxon>Pyroglyphidae</taxon>
        <taxon>Dermatophagoidinae</taxon>
        <taxon>Dermatophagoides</taxon>
    </lineage>
</organism>
<sequence>MTFSYPFKYTKIGILQENGKRKVNPNGVLVGTDGTIAIILWYSNVEYRAPILSRLLLFSTHIKLMLKRVCSNPNVLFELRISTI</sequence>
<keyword evidence="2" id="KW-1185">Reference proteome</keyword>
<dbReference type="AlphaFoldDB" id="A0A922HUV8"/>
<reference evidence="1" key="2">
    <citation type="journal article" date="2022" name="Res Sq">
        <title>Comparative Genomics Reveals Insights into the Divergent Evolution of Astigmatic Mites and Household Pest Adaptations.</title>
        <authorList>
            <person name="Xiong Q."/>
            <person name="Wan A.T.-Y."/>
            <person name="Liu X.-Y."/>
            <person name="Fung C.S.-H."/>
            <person name="Xiao X."/>
            <person name="Malainual N."/>
            <person name="Hou J."/>
            <person name="Wang L."/>
            <person name="Wang M."/>
            <person name="Yang K."/>
            <person name="Cui Y."/>
            <person name="Leung E."/>
            <person name="Nong W."/>
            <person name="Shin S.-K."/>
            <person name="Au S."/>
            <person name="Jeong K.Y."/>
            <person name="Chew F.T."/>
            <person name="Hui J."/>
            <person name="Leung T.F."/>
            <person name="Tungtrongchitr A."/>
            <person name="Zhong N."/>
            <person name="Liu Z."/>
            <person name="Tsui S."/>
        </authorList>
    </citation>
    <scope>NUCLEOTIDE SEQUENCE</scope>
    <source>
        <strain evidence="1">Derf</strain>
        <tissue evidence="1">Whole organism</tissue>
    </source>
</reference>
<comment type="caution">
    <text evidence="1">The sequence shown here is derived from an EMBL/GenBank/DDBJ whole genome shotgun (WGS) entry which is preliminary data.</text>
</comment>
<dbReference type="Proteomes" id="UP000790347">
    <property type="component" value="Unassembled WGS sequence"/>
</dbReference>
<name>A0A922HUV8_DERFA</name>